<comment type="caution">
    <text evidence="6">The sequence shown here is derived from an EMBL/GenBank/DDBJ whole genome shotgun (WGS) entry which is preliminary data.</text>
</comment>
<dbReference type="GO" id="GO:0005634">
    <property type="term" value="C:nucleus"/>
    <property type="evidence" value="ECO:0007669"/>
    <property type="project" value="TreeGrafter"/>
</dbReference>
<dbReference type="AlphaFoldDB" id="A0A2T0FBQ5"/>
<dbReference type="STRING" id="45607.A0A2T0FBQ5"/>
<dbReference type="GO" id="GO:0000824">
    <property type="term" value="F:inositol-1,4,5,6-tetrakisphosphate 3-kinase activity"/>
    <property type="evidence" value="ECO:0007669"/>
    <property type="project" value="TreeGrafter"/>
</dbReference>
<reference evidence="6 7" key="1">
    <citation type="submission" date="2017-04" db="EMBL/GenBank/DDBJ databases">
        <title>Genome sequencing of [Candida] sorbophila.</title>
        <authorList>
            <person name="Ahn J.O."/>
        </authorList>
    </citation>
    <scope>NUCLEOTIDE SEQUENCE [LARGE SCALE GENOMIC DNA]</scope>
    <source>
        <strain evidence="6 7">DS02</strain>
    </source>
</reference>
<feature type="compositionally biased region" description="Basic and acidic residues" evidence="5">
    <location>
        <begin position="217"/>
        <end position="227"/>
    </location>
</feature>
<evidence type="ECO:0000313" key="7">
    <source>
        <dbReference type="Proteomes" id="UP000238350"/>
    </source>
</evidence>
<evidence type="ECO:0000256" key="4">
    <source>
        <dbReference type="RuleBase" id="RU363090"/>
    </source>
</evidence>
<feature type="compositionally biased region" description="Low complexity" evidence="5">
    <location>
        <begin position="298"/>
        <end position="312"/>
    </location>
</feature>
<protein>
    <recommendedName>
        <fullName evidence="4">Kinase</fullName>
        <ecNumber evidence="4">2.7.-.-</ecNumber>
    </recommendedName>
</protein>
<dbReference type="InterPro" id="IPR005522">
    <property type="entry name" value="IPK"/>
</dbReference>
<evidence type="ECO:0000313" key="6">
    <source>
        <dbReference type="EMBL" id="PRT52401.1"/>
    </source>
</evidence>
<feature type="compositionally biased region" description="Low complexity" evidence="5">
    <location>
        <begin position="33"/>
        <end position="48"/>
    </location>
</feature>
<dbReference type="Proteomes" id="UP000238350">
    <property type="component" value="Unassembled WGS sequence"/>
</dbReference>
<dbReference type="GO" id="GO:0008440">
    <property type="term" value="F:inositol-1,4,5-trisphosphate 3-kinase activity"/>
    <property type="evidence" value="ECO:0007669"/>
    <property type="project" value="TreeGrafter"/>
</dbReference>
<dbReference type="GO" id="GO:0046854">
    <property type="term" value="P:phosphatidylinositol phosphate biosynthetic process"/>
    <property type="evidence" value="ECO:0007669"/>
    <property type="project" value="TreeGrafter"/>
</dbReference>
<evidence type="ECO:0000256" key="5">
    <source>
        <dbReference type="SAM" id="MobiDB-lite"/>
    </source>
</evidence>
<keyword evidence="3 4" id="KW-0418">Kinase</keyword>
<dbReference type="RefSeq" id="XP_024662347.1">
    <property type="nucleotide sequence ID" value="XM_024806579.1"/>
</dbReference>
<feature type="region of interest" description="Disordered" evidence="5">
    <location>
        <begin position="1"/>
        <end position="108"/>
    </location>
</feature>
<dbReference type="EMBL" id="NDIQ01000001">
    <property type="protein sequence ID" value="PRT52401.1"/>
    <property type="molecule type" value="Genomic_DNA"/>
</dbReference>
<dbReference type="GO" id="GO:0032958">
    <property type="term" value="P:inositol phosphate biosynthetic process"/>
    <property type="evidence" value="ECO:0007669"/>
    <property type="project" value="InterPro"/>
</dbReference>
<dbReference type="PANTHER" id="PTHR12400">
    <property type="entry name" value="INOSITOL POLYPHOSPHATE KINASE"/>
    <property type="match status" value="1"/>
</dbReference>
<evidence type="ECO:0000256" key="1">
    <source>
        <dbReference type="ARBA" id="ARBA00007374"/>
    </source>
</evidence>
<feature type="region of interest" description="Disordered" evidence="5">
    <location>
        <begin position="293"/>
        <end position="360"/>
    </location>
</feature>
<dbReference type="PANTHER" id="PTHR12400:SF21">
    <property type="entry name" value="KINASE"/>
    <property type="match status" value="1"/>
</dbReference>
<dbReference type="InterPro" id="IPR038286">
    <property type="entry name" value="IPK_sf"/>
</dbReference>
<dbReference type="OrthoDB" id="2573163at2759"/>
<evidence type="ECO:0000256" key="3">
    <source>
        <dbReference type="ARBA" id="ARBA00022777"/>
    </source>
</evidence>
<dbReference type="Gene3D" id="3.30.470.160">
    <property type="entry name" value="Inositol polyphosphate kinase"/>
    <property type="match status" value="1"/>
</dbReference>
<organism evidence="6 7">
    <name type="scientific">Wickerhamiella sorbophila</name>
    <dbReference type="NCBI Taxonomy" id="45607"/>
    <lineage>
        <taxon>Eukaryota</taxon>
        <taxon>Fungi</taxon>
        <taxon>Dikarya</taxon>
        <taxon>Ascomycota</taxon>
        <taxon>Saccharomycotina</taxon>
        <taxon>Dipodascomycetes</taxon>
        <taxon>Dipodascales</taxon>
        <taxon>Trichomonascaceae</taxon>
        <taxon>Wickerhamiella</taxon>
    </lineage>
</organism>
<dbReference type="EC" id="2.7.-.-" evidence="4"/>
<keyword evidence="7" id="KW-1185">Reference proteome</keyword>
<dbReference type="SUPFAM" id="SSF56104">
    <property type="entry name" value="SAICAR synthase-like"/>
    <property type="match status" value="1"/>
</dbReference>
<proteinExistence type="inferred from homology"/>
<name>A0A2T0FBQ5_9ASCO</name>
<sequence>MEANNEEETPRARKASQYFKVFEEQPSQAAVQTSKSPSTLKTSSPRTSSRTHKKPSAVSEATYVPHHSKVEDAAKPQTGRATPVLEGTVVFSDDEDYDETDVENDAIEGQRYPLSVELTPFQHKVGGHTAIFQFSQRAVCKVLVNNEDTFYETIEQFHQELLAFMPKYIGVLNVRHRAPADSCGSTNPDESSRSFSEVLLGDNVHILPNSMIPSDRRHSYALGDRRGSTASPRGSLTLDDKRPSIVTWGATTVNRQLRDLVLKEVFKPKREFKQTSSPLCRALDADADVPVFQMDLGQPSSPQSAAEPSTPEMHSMPASPILPATASPVIRPSSGSRSWHHSGRPFQETRTNSTPSLHMDSNKMYNKAEQFIVLEDLTQGRKRPCVLDLKMGTRQYGVNATEKKQLSQRRKCHETTSQRLGVRVCGMLVWNTRTETSFFRDKYFGRQVKPGPQFERCLMRFLYDGATAWSIIRHIPKLLKRLVSLSAIIRTLTDYRLYGSSLLMVYDGQNTGKTDVSIRLIDFAQCVTAEHHPTGARAPPTHVGQPDMGFLLGLHSLKQTLENIYHELTGSTYTPEGFNSIESSNFQHPVDMLDIFDILSLPADSTVEHESLDFSY</sequence>
<dbReference type="GeneID" id="36513770"/>
<feature type="compositionally biased region" description="Acidic residues" evidence="5">
    <location>
        <begin position="92"/>
        <end position="106"/>
    </location>
</feature>
<keyword evidence="2 4" id="KW-0808">Transferase</keyword>
<gene>
    <name evidence="6" type="ORF">B9G98_00021</name>
</gene>
<dbReference type="GO" id="GO:0005737">
    <property type="term" value="C:cytoplasm"/>
    <property type="evidence" value="ECO:0007669"/>
    <property type="project" value="TreeGrafter"/>
</dbReference>
<feature type="region of interest" description="Disordered" evidence="5">
    <location>
        <begin position="217"/>
        <end position="240"/>
    </location>
</feature>
<comment type="similarity">
    <text evidence="1 4">Belongs to the inositol phosphokinase (IPK) family.</text>
</comment>
<dbReference type="Pfam" id="PF03770">
    <property type="entry name" value="IPK"/>
    <property type="match status" value="1"/>
</dbReference>
<accession>A0A2T0FBQ5</accession>
<evidence type="ECO:0000256" key="2">
    <source>
        <dbReference type="ARBA" id="ARBA00022679"/>
    </source>
</evidence>